<sequence length="122" mass="13592">MKLLLDMNLSPLLVCLLGQHGHEVVHWSDIGDPRTADRTIFEWAAKNNHVVLTHDLDFGAILAATQAISPSVIQVRTQDVSPKNIAPLLLSVLEHQESYIADGALLTIDEWRQRVRILPIGE</sequence>
<name>A0A3B1B8J9_9ZZZZ</name>
<organism evidence="2">
    <name type="scientific">hydrothermal vent metagenome</name>
    <dbReference type="NCBI Taxonomy" id="652676"/>
    <lineage>
        <taxon>unclassified sequences</taxon>
        <taxon>metagenomes</taxon>
        <taxon>ecological metagenomes</taxon>
    </lineage>
</organism>
<evidence type="ECO:0000313" key="3">
    <source>
        <dbReference type="EMBL" id="VAX06648.1"/>
    </source>
</evidence>
<feature type="domain" description="DUF5615" evidence="1">
    <location>
        <begin position="1"/>
        <end position="109"/>
    </location>
</feature>
<dbReference type="EMBL" id="UOFX01000016">
    <property type="protein sequence ID" value="VAX06640.1"/>
    <property type="molecule type" value="Genomic_DNA"/>
</dbReference>
<evidence type="ECO:0000313" key="2">
    <source>
        <dbReference type="EMBL" id="VAX06640.1"/>
    </source>
</evidence>
<dbReference type="InterPro" id="IPR041049">
    <property type="entry name" value="DUF5615"/>
</dbReference>
<reference evidence="2" key="1">
    <citation type="submission" date="2018-06" db="EMBL/GenBank/DDBJ databases">
        <authorList>
            <person name="Zhirakovskaya E."/>
        </authorList>
    </citation>
    <scope>NUCLEOTIDE SEQUENCE</scope>
</reference>
<proteinExistence type="predicted"/>
<protein>
    <recommendedName>
        <fullName evidence="1">DUF5615 domain-containing protein</fullName>
    </recommendedName>
</protein>
<dbReference type="Pfam" id="PF18480">
    <property type="entry name" value="DUF5615"/>
    <property type="match status" value="1"/>
</dbReference>
<accession>A0A3B1B8J9</accession>
<dbReference type="AlphaFoldDB" id="A0A3B1B8J9"/>
<gene>
    <name evidence="2" type="ORF">MNBD_GAMMA26-408</name>
    <name evidence="3" type="ORF">MNBD_GAMMA26-414</name>
</gene>
<dbReference type="EMBL" id="UOFX01000016">
    <property type="protein sequence ID" value="VAX06648.1"/>
    <property type="molecule type" value="Genomic_DNA"/>
</dbReference>
<evidence type="ECO:0000259" key="1">
    <source>
        <dbReference type="Pfam" id="PF18480"/>
    </source>
</evidence>